<keyword evidence="1" id="KW-1133">Transmembrane helix</keyword>
<dbReference type="Proteomes" id="UP001282336">
    <property type="component" value="Unassembled WGS sequence"/>
</dbReference>
<keyword evidence="1" id="KW-0472">Membrane</keyword>
<gene>
    <name evidence="3" type="ORF">SIK69_13480</name>
    <name evidence="2" type="ORF">SIL20_15230</name>
</gene>
<organism evidence="2 5">
    <name type="scientific">Scandinavium lactucae</name>
    <dbReference type="NCBI Taxonomy" id="3095028"/>
    <lineage>
        <taxon>Bacteria</taxon>
        <taxon>Pseudomonadati</taxon>
        <taxon>Pseudomonadota</taxon>
        <taxon>Gammaproteobacteria</taxon>
        <taxon>Enterobacterales</taxon>
        <taxon>Enterobacteriaceae</taxon>
        <taxon>Scandinavium</taxon>
    </lineage>
</organism>
<protein>
    <submittedName>
        <fullName evidence="2">Uncharacterized protein</fullName>
    </submittedName>
</protein>
<dbReference type="EMBL" id="JAWXRC010000036">
    <property type="protein sequence ID" value="MDX6032857.1"/>
    <property type="molecule type" value="Genomic_DNA"/>
</dbReference>
<evidence type="ECO:0000313" key="4">
    <source>
        <dbReference type="Proteomes" id="UP001275664"/>
    </source>
</evidence>
<comment type="caution">
    <text evidence="2">The sequence shown here is derived from an EMBL/GenBank/DDBJ whole genome shotgun (WGS) entry which is preliminary data.</text>
</comment>
<evidence type="ECO:0000313" key="5">
    <source>
        <dbReference type="Proteomes" id="UP001282336"/>
    </source>
</evidence>
<name>A0AAJ2SAC5_9ENTR</name>
<keyword evidence="1" id="KW-0812">Transmembrane</keyword>
<sequence>MADWFIATEGVKVVKDSASLWPQIITAVSSAGAALVGVGLTHSFTRRREEATAARKRYDELYFIATELVFILERFAQRCTYAAQEGGSYDGDGKTIIEYTLPEISFSSVSGDWRSLPPHLMYRLIELPVLRQEAVRSINESSEEDTPYDGSDGIFELNHQASYLGLKAIRLSRSLRHLCEMPEDRLSDKPWSAWRILWHVRGRNIQQRMLNYRSSMEFNAALQQLVAGRDN</sequence>
<evidence type="ECO:0000313" key="3">
    <source>
        <dbReference type="EMBL" id="MDX6041198.1"/>
    </source>
</evidence>
<keyword evidence="4" id="KW-1185">Reference proteome</keyword>
<evidence type="ECO:0000313" key="2">
    <source>
        <dbReference type="EMBL" id="MDX6032857.1"/>
    </source>
</evidence>
<reference evidence="2 4" key="1">
    <citation type="submission" date="2023-11" db="EMBL/GenBank/DDBJ databases">
        <title>Scandinavium wanjuensis sp. nov., isolated from lettuce South Korea.</title>
        <authorList>
            <person name="Park J."/>
            <person name="Park S."/>
            <person name="Oh K.K."/>
            <person name="Cho G.S."/>
            <person name="Franz C.M.A.P."/>
        </authorList>
    </citation>
    <scope>NUCLEOTIDE SEQUENCE</scope>
    <source>
        <strain evidence="2">V105_12</strain>
        <strain evidence="3 4">V105_6</strain>
    </source>
</reference>
<evidence type="ECO:0000256" key="1">
    <source>
        <dbReference type="SAM" id="Phobius"/>
    </source>
</evidence>
<proteinExistence type="predicted"/>
<dbReference type="EMBL" id="JAWXRD010000031">
    <property type="protein sequence ID" value="MDX6041198.1"/>
    <property type="molecule type" value="Genomic_DNA"/>
</dbReference>
<dbReference type="RefSeq" id="WP_319629339.1">
    <property type="nucleotide sequence ID" value="NZ_JAWXRB010000010.1"/>
</dbReference>
<dbReference type="AlphaFoldDB" id="A0AAJ2SAC5"/>
<dbReference type="Proteomes" id="UP001275664">
    <property type="component" value="Unassembled WGS sequence"/>
</dbReference>
<feature type="transmembrane region" description="Helical" evidence="1">
    <location>
        <begin position="20"/>
        <end position="40"/>
    </location>
</feature>
<accession>A0AAJ2SAC5</accession>